<evidence type="ECO:0000256" key="4">
    <source>
        <dbReference type="SAM" id="MobiDB-lite"/>
    </source>
</evidence>
<dbReference type="Pfam" id="PF03704">
    <property type="entry name" value="BTAD"/>
    <property type="match status" value="1"/>
</dbReference>
<feature type="domain" description="OmpR/PhoB-type" evidence="5">
    <location>
        <begin position="1"/>
        <end position="91"/>
    </location>
</feature>
<sequence length="1095" mass="116957">MRFSILGPLSVRGADGRPLTVGGTRLRRLLVLLLRSPGRTIGAGLLIDGVWGDDAPAAAGNALQALASRLRRTLGDPALLHGDATGYRLDVAPEQIDLFVFEDLVHRGRQARADGDPQTAARLLGDALALWRGPALADLGDAGADLAARLAESRRGAAADRLAALLDLGAHTDVLPEIEELAARDPHDERTVELLMRALAAAGRQADALAAYDRLRAGLAGELGIDPSTRLRDLHLRLLRGELDPAPEEPAPPPAPDRPAARHTPTTRLPHTLTSFIAREGEIADTVALLSTERLVTLIGPGGAGKTRLSIETGARFAERRPDLAHDGVWFVELAPVSDGADIPHAVQTALGLGERSMMALHATTPAPPADVMDRIVEGLGHRELLVVLDNCEHLIADAAAVAGRLLAACPGLRILTTSREPLGVAGERLQAVPSLALPPEGTTAETALDYASVRLFAERVAAVVPGFTVDDTNAEHVVRICRELDGMPLALELAAARVRAMPVSRLASGLSDRFRLLTSGTRFALPRHQTLQAVVDWSWDLLDAPQRALLRRMSVFSGGATLEAVEHVCVDGAGGTVGGRDVWSVLFTLVDKSLVLADPAGSGTEPRYRMLETVRAYGAQRLAESGEDPAVRRAHAEHVLALWTEADAHLRRADQITWLGRLRAEHDNFTAALRWAVDSGEGALALDLSHSAMWYWQMVDGWADAARWAAEIVRLVGDEPPEGRAVAFAGCLFTMGAGELSSAGAEKRVLRADEVLRAAGEKAEDHASLLFIPGYLAMLGHRPDAMRDRLRAAEDHSDPWVRATGKMATGLLDLLMGGDVRAGRDRLGAALSEFRALGDRWGTCQTLVISSELMRLDDLAAERDLLAEGARLAGEMRLTGLEVMLASRRAVTRARLGDIEAARAEIAAAISANPEHRGGALLRVSEAEIERAAGAPARSREILLGLAEEIEENAGKAVRSQVLPLWLGLLARASDDLGDPGEARRYAAAAWRALGERPSAMHRSATVELVAGVMGAEHPERAATLLGFAEAVRGLPNRAEPDVVRVRRRLRAAMGATAFDRAYARGARTPREDAAPAVDAWIDAWAPEEPDGEG</sequence>
<dbReference type="Pfam" id="PF00486">
    <property type="entry name" value="Trans_reg_C"/>
    <property type="match status" value="1"/>
</dbReference>
<evidence type="ECO:0000256" key="3">
    <source>
        <dbReference type="PROSITE-ProRule" id="PRU01091"/>
    </source>
</evidence>
<evidence type="ECO:0000313" key="7">
    <source>
        <dbReference type="Proteomes" id="UP001595847"/>
    </source>
</evidence>
<reference evidence="7" key="1">
    <citation type="journal article" date="2019" name="Int. J. Syst. Evol. Microbiol.">
        <title>The Global Catalogue of Microorganisms (GCM) 10K type strain sequencing project: providing services to taxonomists for standard genome sequencing and annotation.</title>
        <authorList>
            <consortium name="The Broad Institute Genomics Platform"/>
            <consortium name="The Broad Institute Genome Sequencing Center for Infectious Disease"/>
            <person name="Wu L."/>
            <person name="Ma J."/>
        </authorList>
    </citation>
    <scope>NUCLEOTIDE SEQUENCE [LARGE SCALE GENOMIC DNA]</scope>
    <source>
        <strain evidence="7">TBRC 1826</strain>
    </source>
</reference>
<evidence type="ECO:0000256" key="1">
    <source>
        <dbReference type="ARBA" id="ARBA00005820"/>
    </source>
</evidence>
<dbReference type="SMART" id="SM01043">
    <property type="entry name" value="BTAD"/>
    <property type="match status" value="1"/>
</dbReference>
<comment type="caution">
    <text evidence="6">The sequence shown here is derived from an EMBL/GenBank/DDBJ whole genome shotgun (WGS) entry which is preliminary data.</text>
</comment>
<feature type="DNA-binding region" description="OmpR/PhoB-type" evidence="3">
    <location>
        <begin position="1"/>
        <end position="91"/>
    </location>
</feature>
<name>A0ABV8FNM3_9ACTN</name>
<dbReference type="InterPro" id="IPR027417">
    <property type="entry name" value="P-loop_NTPase"/>
</dbReference>
<dbReference type="SUPFAM" id="SSF46894">
    <property type="entry name" value="C-terminal effector domain of the bipartite response regulators"/>
    <property type="match status" value="1"/>
</dbReference>
<evidence type="ECO:0000256" key="2">
    <source>
        <dbReference type="ARBA" id="ARBA00023125"/>
    </source>
</evidence>
<dbReference type="InterPro" id="IPR005158">
    <property type="entry name" value="BTAD"/>
</dbReference>
<keyword evidence="7" id="KW-1185">Reference proteome</keyword>
<dbReference type="PROSITE" id="PS51755">
    <property type="entry name" value="OMPR_PHOB"/>
    <property type="match status" value="1"/>
</dbReference>
<evidence type="ECO:0000259" key="5">
    <source>
        <dbReference type="PROSITE" id="PS51755"/>
    </source>
</evidence>
<comment type="similarity">
    <text evidence="1">Belongs to the AfsR/DnrI/RedD regulatory family.</text>
</comment>
<dbReference type="PANTHER" id="PTHR47691:SF3">
    <property type="entry name" value="HTH-TYPE TRANSCRIPTIONAL REGULATOR RV0890C-RELATED"/>
    <property type="match status" value="1"/>
</dbReference>
<organism evidence="6 7">
    <name type="scientific">Nocardiopsis sediminis</name>
    <dbReference type="NCBI Taxonomy" id="1778267"/>
    <lineage>
        <taxon>Bacteria</taxon>
        <taxon>Bacillati</taxon>
        <taxon>Actinomycetota</taxon>
        <taxon>Actinomycetes</taxon>
        <taxon>Streptosporangiales</taxon>
        <taxon>Nocardiopsidaceae</taxon>
        <taxon>Nocardiopsis</taxon>
    </lineage>
</organism>
<proteinExistence type="inferred from homology"/>
<protein>
    <submittedName>
        <fullName evidence="6">BTAD domain-containing putative transcriptional regulator</fullName>
    </submittedName>
</protein>
<dbReference type="Pfam" id="PF25872">
    <property type="entry name" value="HTH_77"/>
    <property type="match status" value="1"/>
</dbReference>
<dbReference type="PRINTS" id="PR00364">
    <property type="entry name" value="DISEASERSIST"/>
</dbReference>
<evidence type="ECO:0000313" key="6">
    <source>
        <dbReference type="EMBL" id="MFC3997750.1"/>
    </source>
</evidence>
<feature type="region of interest" description="Disordered" evidence="4">
    <location>
        <begin position="243"/>
        <end position="268"/>
    </location>
</feature>
<dbReference type="CDD" id="cd15831">
    <property type="entry name" value="BTAD"/>
    <property type="match status" value="1"/>
</dbReference>
<dbReference type="EMBL" id="JBHSBH010000011">
    <property type="protein sequence ID" value="MFC3997750.1"/>
    <property type="molecule type" value="Genomic_DNA"/>
</dbReference>
<dbReference type="Gene3D" id="1.25.40.10">
    <property type="entry name" value="Tetratricopeptide repeat domain"/>
    <property type="match status" value="1"/>
</dbReference>
<keyword evidence="2 3" id="KW-0238">DNA-binding</keyword>
<dbReference type="InterPro" id="IPR058852">
    <property type="entry name" value="HTH_77"/>
</dbReference>
<dbReference type="Gene3D" id="3.40.50.300">
    <property type="entry name" value="P-loop containing nucleotide triphosphate hydrolases"/>
    <property type="match status" value="1"/>
</dbReference>
<dbReference type="SUPFAM" id="SSF48452">
    <property type="entry name" value="TPR-like"/>
    <property type="match status" value="1"/>
</dbReference>
<accession>A0ABV8FNM3</accession>
<dbReference type="InterPro" id="IPR011990">
    <property type="entry name" value="TPR-like_helical_dom_sf"/>
</dbReference>
<dbReference type="Gene3D" id="1.10.10.10">
    <property type="entry name" value="Winged helix-like DNA-binding domain superfamily/Winged helix DNA-binding domain"/>
    <property type="match status" value="1"/>
</dbReference>
<gene>
    <name evidence="6" type="ORF">ACFOVU_17585</name>
</gene>
<dbReference type="SUPFAM" id="SSF52540">
    <property type="entry name" value="P-loop containing nucleoside triphosphate hydrolases"/>
    <property type="match status" value="1"/>
</dbReference>
<dbReference type="InterPro" id="IPR016032">
    <property type="entry name" value="Sig_transdc_resp-reg_C-effctor"/>
</dbReference>
<dbReference type="InterPro" id="IPR001867">
    <property type="entry name" value="OmpR/PhoB-type_DNA-bd"/>
</dbReference>
<feature type="compositionally biased region" description="Pro residues" evidence="4">
    <location>
        <begin position="248"/>
        <end position="257"/>
    </location>
</feature>
<dbReference type="PANTHER" id="PTHR47691">
    <property type="entry name" value="REGULATOR-RELATED"/>
    <property type="match status" value="1"/>
</dbReference>
<dbReference type="SMART" id="SM00862">
    <property type="entry name" value="Trans_reg_C"/>
    <property type="match status" value="1"/>
</dbReference>
<dbReference type="RefSeq" id="WP_378534983.1">
    <property type="nucleotide sequence ID" value="NZ_JBHSBH010000011.1"/>
</dbReference>
<dbReference type="InterPro" id="IPR036388">
    <property type="entry name" value="WH-like_DNA-bd_sf"/>
</dbReference>
<dbReference type="Proteomes" id="UP001595847">
    <property type="component" value="Unassembled WGS sequence"/>
</dbReference>